<feature type="transmembrane region" description="Helical" evidence="6">
    <location>
        <begin position="214"/>
        <end position="235"/>
    </location>
</feature>
<keyword evidence="4 6" id="KW-1133">Transmembrane helix</keyword>
<comment type="subcellular location">
    <subcellularLocation>
        <location evidence="1">Cell membrane</location>
        <topology evidence="1">Multi-pass membrane protein</topology>
    </subcellularLocation>
</comment>
<feature type="transmembrane region" description="Helical" evidence="6">
    <location>
        <begin position="178"/>
        <end position="202"/>
    </location>
</feature>
<dbReference type="Pfam" id="PF05425">
    <property type="entry name" value="CopD"/>
    <property type="match status" value="1"/>
</dbReference>
<dbReference type="EMBL" id="VDGI01000008">
    <property type="protein sequence ID" value="TQR20070.1"/>
    <property type="molecule type" value="Genomic_DNA"/>
</dbReference>
<feature type="transmembrane region" description="Helical" evidence="6">
    <location>
        <begin position="315"/>
        <end position="334"/>
    </location>
</feature>
<dbReference type="InterPro" id="IPR008457">
    <property type="entry name" value="Cu-R_CopD_dom"/>
</dbReference>
<keyword evidence="9" id="KW-1185">Reference proteome</keyword>
<dbReference type="Proteomes" id="UP000316626">
    <property type="component" value="Unassembled WGS sequence"/>
</dbReference>
<comment type="caution">
    <text evidence="8">The sequence shown here is derived from an EMBL/GenBank/DDBJ whole genome shotgun (WGS) entry which is preliminary data.</text>
</comment>
<feature type="transmembrane region" description="Helical" evidence="6">
    <location>
        <begin position="142"/>
        <end position="166"/>
    </location>
</feature>
<feature type="domain" description="Copper resistance protein D" evidence="7">
    <location>
        <begin position="175"/>
        <end position="273"/>
    </location>
</feature>
<proteinExistence type="predicted"/>
<evidence type="ECO:0000256" key="6">
    <source>
        <dbReference type="SAM" id="Phobius"/>
    </source>
</evidence>
<sequence>MTMLIISEILLYLCFSILIGSFFIALVPSSLKPEISIQRWIQVTATLGIAIFSFVPILLLILQLDKGNDLVGTSQMVLRTFEVGKAWISTFLVANVLFIFLLWFENQSNRTYSIGGLVLTFLLILGLGWASHATSISHVKGFVTHTSHFAAVTIWIGVLLVVSWFSKGISNWLNFLKWFTPVAIICFSVTAISGIVLMTYVVDFNKYTDAWMLPYGQLLLIKHLLIIPLLVYAAINSLFVKKKLQNDLSFNPKPWAKVESLVVLLIFSVTAALSHQSPPTESTFKNEGPSKLYSYFYQGQNLQVMNVELAANVKGISLLILSILLIGLTIYAFLKKAPAFLTFLLSILIVFSSYLALILSIK</sequence>
<feature type="transmembrane region" description="Helical" evidence="6">
    <location>
        <begin position="83"/>
        <end position="104"/>
    </location>
</feature>
<dbReference type="PANTHER" id="PTHR34820">
    <property type="entry name" value="INNER MEMBRANE PROTEIN YEBZ"/>
    <property type="match status" value="1"/>
</dbReference>
<gene>
    <name evidence="8" type="ORF">FG384_09240</name>
</gene>
<evidence type="ECO:0000259" key="7">
    <source>
        <dbReference type="Pfam" id="PF05425"/>
    </source>
</evidence>
<keyword evidence="3 6" id="KW-0812">Transmembrane</keyword>
<dbReference type="AlphaFoldDB" id="A0A544TRJ9"/>
<protein>
    <submittedName>
        <fullName evidence="8">Copper resistance protein CopD</fullName>
    </submittedName>
</protein>
<dbReference type="RefSeq" id="WP_142642313.1">
    <property type="nucleotide sequence ID" value="NZ_VDGI01000008.1"/>
</dbReference>
<name>A0A544TRJ9_9BACI</name>
<feature type="transmembrane region" description="Helical" evidence="6">
    <location>
        <begin position="9"/>
        <end position="28"/>
    </location>
</feature>
<dbReference type="OrthoDB" id="2387346at2"/>
<organism evidence="8 9">
    <name type="scientific">Psychrobacillus vulpis</name>
    <dbReference type="NCBI Taxonomy" id="2325572"/>
    <lineage>
        <taxon>Bacteria</taxon>
        <taxon>Bacillati</taxon>
        <taxon>Bacillota</taxon>
        <taxon>Bacilli</taxon>
        <taxon>Bacillales</taxon>
        <taxon>Bacillaceae</taxon>
        <taxon>Psychrobacillus</taxon>
    </lineage>
</organism>
<dbReference type="GO" id="GO:0006825">
    <property type="term" value="P:copper ion transport"/>
    <property type="evidence" value="ECO:0007669"/>
    <property type="project" value="InterPro"/>
</dbReference>
<evidence type="ECO:0000256" key="5">
    <source>
        <dbReference type="ARBA" id="ARBA00023136"/>
    </source>
</evidence>
<feature type="transmembrane region" description="Helical" evidence="6">
    <location>
        <begin position="340"/>
        <end position="361"/>
    </location>
</feature>
<evidence type="ECO:0000256" key="4">
    <source>
        <dbReference type="ARBA" id="ARBA00022989"/>
    </source>
</evidence>
<evidence type="ECO:0000256" key="2">
    <source>
        <dbReference type="ARBA" id="ARBA00022475"/>
    </source>
</evidence>
<accession>A0A544TRJ9</accession>
<dbReference type="PANTHER" id="PTHR34820:SF4">
    <property type="entry name" value="INNER MEMBRANE PROTEIN YEBZ"/>
    <property type="match status" value="1"/>
</dbReference>
<keyword evidence="2" id="KW-1003">Cell membrane</keyword>
<feature type="transmembrane region" description="Helical" evidence="6">
    <location>
        <begin position="40"/>
        <end position="62"/>
    </location>
</feature>
<dbReference type="InterPro" id="IPR032694">
    <property type="entry name" value="CopC/D"/>
</dbReference>
<evidence type="ECO:0000256" key="1">
    <source>
        <dbReference type="ARBA" id="ARBA00004651"/>
    </source>
</evidence>
<keyword evidence="5 6" id="KW-0472">Membrane</keyword>
<evidence type="ECO:0000313" key="9">
    <source>
        <dbReference type="Proteomes" id="UP000316626"/>
    </source>
</evidence>
<feature type="transmembrane region" description="Helical" evidence="6">
    <location>
        <begin position="110"/>
        <end position="130"/>
    </location>
</feature>
<evidence type="ECO:0000313" key="8">
    <source>
        <dbReference type="EMBL" id="TQR20070.1"/>
    </source>
</evidence>
<evidence type="ECO:0000256" key="3">
    <source>
        <dbReference type="ARBA" id="ARBA00022692"/>
    </source>
</evidence>
<reference evidence="8 9" key="1">
    <citation type="submission" date="2019-06" db="EMBL/GenBank/DDBJ databases">
        <title>Psychrobacillus vulpis sp. nov., a new species isolated from feces of a red fox that inhabits in The Tablas de Daimiel Natural Park, Albacete, Spain.</title>
        <authorList>
            <person name="Rodriguez M."/>
            <person name="Reina J.C."/>
            <person name="Bejar V."/>
            <person name="Llamas I."/>
        </authorList>
    </citation>
    <scope>NUCLEOTIDE SEQUENCE [LARGE SCALE GENOMIC DNA]</scope>
    <source>
        <strain evidence="8 9">Z8</strain>
    </source>
</reference>
<dbReference type="GO" id="GO:0005886">
    <property type="term" value="C:plasma membrane"/>
    <property type="evidence" value="ECO:0007669"/>
    <property type="project" value="UniProtKB-SubCell"/>
</dbReference>